<comment type="subcellular location">
    <subcellularLocation>
        <location evidence="1">Nucleus</location>
    </subcellularLocation>
</comment>
<reference evidence="7 8" key="1">
    <citation type="submission" date="2016-10" db="EMBL/GenBank/DDBJ databases">
        <title>The genome sequence of Colletotrichum fioriniae PJ7.</title>
        <authorList>
            <person name="Baroncelli R."/>
        </authorList>
    </citation>
    <scope>NUCLEOTIDE SEQUENCE [LARGE SCALE GENOMIC DNA]</scope>
    <source>
        <strain evidence="7 8">Tom-12</strain>
    </source>
</reference>
<feature type="compositionally biased region" description="Acidic residues" evidence="5">
    <location>
        <begin position="171"/>
        <end position="185"/>
    </location>
</feature>
<evidence type="ECO:0000259" key="6">
    <source>
        <dbReference type="PROSITE" id="PS50048"/>
    </source>
</evidence>
<keyword evidence="8" id="KW-1185">Reference proteome</keyword>
<dbReference type="InterPro" id="IPR036864">
    <property type="entry name" value="Zn2-C6_fun-type_DNA-bd_sf"/>
</dbReference>
<evidence type="ECO:0000256" key="4">
    <source>
        <dbReference type="ARBA" id="ARBA00023242"/>
    </source>
</evidence>
<evidence type="ECO:0000313" key="8">
    <source>
        <dbReference type="Proteomes" id="UP001227543"/>
    </source>
</evidence>
<dbReference type="PROSITE" id="PS50048">
    <property type="entry name" value="ZN2_CY6_FUNGAL_2"/>
    <property type="match status" value="1"/>
</dbReference>
<dbReference type="Pfam" id="PF00172">
    <property type="entry name" value="Zn_clus"/>
    <property type="match status" value="1"/>
</dbReference>
<dbReference type="Gene3D" id="4.10.240.10">
    <property type="entry name" value="Zn(2)-C6 fungal-type DNA-binding domain"/>
    <property type="match status" value="1"/>
</dbReference>
<dbReference type="PANTHER" id="PTHR46910">
    <property type="entry name" value="TRANSCRIPTION FACTOR PDR1"/>
    <property type="match status" value="1"/>
</dbReference>
<dbReference type="SUPFAM" id="SSF57701">
    <property type="entry name" value="Zn2/Cys6 DNA-binding domain"/>
    <property type="match status" value="1"/>
</dbReference>
<dbReference type="CDD" id="cd00067">
    <property type="entry name" value="GAL4"/>
    <property type="match status" value="1"/>
</dbReference>
<feature type="domain" description="Zn(2)-C6 fungal-type" evidence="6">
    <location>
        <begin position="28"/>
        <end position="57"/>
    </location>
</feature>
<evidence type="ECO:0000313" key="7">
    <source>
        <dbReference type="EMBL" id="KAK1496618.1"/>
    </source>
</evidence>
<dbReference type="SMART" id="SM00066">
    <property type="entry name" value="GAL4"/>
    <property type="match status" value="1"/>
</dbReference>
<keyword evidence="4" id="KW-0539">Nucleus</keyword>
<organism evidence="7 8">
    <name type="scientific">Colletotrichum tamarilloi</name>
    <dbReference type="NCBI Taxonomy" id="1209934"/>
    <lineage>
        <taxon>Eukaryota</taxon>
        <taxon>Fungi</taxon>
        <taxon>Dikarya</taxon>
        <taxon>Ascomycota</taxon>
        <taxon>Pezizomycotina</taxon>
        <taxon>Sordariomycetes</taxon>
        <taxon>Hypocreomycetidae</taxon>
        <taxon>Glomerellales</taxon>
        <taxon>Glomerellaceae</taxon>
        <taxon>Colletotrichum</taxon>
        <taxon>Colletotrichum acutatum species complex</taxon>
    </lineage>
</organism>
<accession>A0ABQ9R6R6</accession>
<dbReference type="Proteomes" id="UP001227543">
    <property type="component" value="Unassembled WGS sequence"/>
</dbReference>
<comment type="caution">
    <text evidence="7">The sequence shown here is derived from an EMBL/GenBank/DDBJ whole genome shotgun (WGS) entry which is preliminary data.</text>
</comment>
<evidence type="ECO:0000256" key="1">
    <source>
        <dbReference type="ARBA" id="ARBA00004123"/>
    </source>
</evidence>
<dbReference type="RefSeq" id="XP_060381120.1">
    <property type="nucleotide sequence ID" value="XM_060524277.1"/>
</dbReference>
<evidence type="ECO:0000256" key="2">
    <source>
        <dbReference type="ARBA" id="ARBA00022723"/>
    </source>
</evidence>
<evidence type="ECO:0000256" key="3">
    <source>
        <dbReference type="ARBA" id="ARBA00023125"/>
    </source>
</evidence>
<feature type="region of interest" description="Disordered" evidence="5">
    <location>
        <begin position="171"/>
        <end position="190"/>
    </location>
</feature>
<sequence length="222" mass="24209">MSVREDLSGIEPEGPPAADLAGSRVWRACLACRRKKIKCDGKQPCHNCSSRDQSCEFPGTKDNASASRYYVTSFEARCQQMDTLCQRLEVLTGQLSQSIDVLNKQPHAPASQNQPSGRVSPAEIINSFPRLEALLSQATASPRQESITNANPNAYAGVAELDVNTGAIDDETELFSPDNSEDYNDDSTSVESTFRLTKPAAEELSQAGALVRDSYGRLRYVT</sequence>
<protein>
    <recommendedName>
        <fullName evidence="6">Zn(2)-C6 fungal-type domain-containing protein</fullName>
    </recommendedName>
</protein>
<gene>
    <name evidence="7" type="ORF">CTAM01_08256</name>
</gene>
<dbReference type="InterPro" id="IPR050987">
    <property type="entry name" value="AtrR-like"/>
</dbReference>
<dbReference type="PANTHER" id="PTHR46910:SF3">
    <property type="entry name" value="HALOTOLERANCE PROTEIN 9-RELATED"/>
    <property type="match status" value="1"/>
</dbReference>
<name>A0ABQ9R6R6_9PEZI</name>
<dbReference type="EMBL" id="MLFU01000028">
    <property type="protein sequence ID" value="KAK1496618.1"/>
    <property type="molecule type" value="Genomic_DNA"/>
</dbReference>
<dbReference type="InterPro" id="IPR001138">
    <property type="entry name" value="Zn2Cys6_DnaBD"/>
</dbReference>
<proteinExistence type="predicted"/>
<dbReference type="PROSITE" id="PS00463">
    <property type="entry name" value="ZN2_CY6_FUNGAL_1"/>
    <property type="match status" value="1"/>
</dbReference>
<evidence type="ECO:0000256" key="5">
    <source>
        <dbReference type="SAM" id="MobiDB-lite"/>
    </source>
</evidence>
<keyword evidence="2" id="KW-0479">Metal-binding</keyword>
<keyword evidence="3" id="KW-0238">DNA-binding</keyword>
<dbReference type="GeneID" id="85408515"/>